<dbReference type="GO" id="GO:0009252">
    <property type="term" value="P:peptidoglycan biosynthetic process"/>
    <property type="evidence" value="ECO:0007669"/>
    <property type="project" value="UniProtKB-UniRule"/>
</dbReference>
<dbReference type="GO" id="GO:0008762">
    <property type="term" value="F:UDP-N-acetylmuramate dehydrogenase activity"/>
    <property type="evidence" value="ECO:0007669"/>
    <property type="project" value="UniProtKB-UniRule"/>
</dbReference>
<dbReference type="EMBL" id="DVHF01000056">
    <property type="protein sequence ID" value="HIR57017.1"/>
    <property type="molecule type" value="Genomic_DNA"/>
</dbReference>
<dbReference type="Pfam" id="PF01565">
    <property type="entry name" value="FAD_binding_4"/>
    <property type="match status" value="1"/>
</dbReference>
<proteinExistence type="inferred from homology"/>
<dbReference type="InterPro" id="IPR006094">
    <property type="entry name" value="Oxid_FAD_bind_N"/>
</dbReference>
<feature type="active site" evidence="16">
    <location>
        <position position="296"/>
    </location>
</feature>
<dbReference type="PANTHER" id="PTHR21071">
    <property type="entry name" value="UDP-N-ACETYLENOLPYRUVOYLGLUCOSAMINE REDUCTASE"/>
    <property type="match status" value="1"/>
</dbReference>
<keyword evidence="14 16" id="KW-0961">Cell wall biogenesis/degradation</keyword>
<dbReference type="Gene3D" id="3.90.78.10">
    <property type="entry name" value="UDP-N-acetylenolpyruvoylglucosamine reductase, C-terminal domain"/>
    <property type="match status" value="1"/>
</dbReference>
<comment type="cofactor">
    <cofactor evidence="1 16">
        <name>FAD</name>
        <dbReference type="ChEBI" id="CHEBI:57692"/>
    </cofactor>
</comment>
<dbReference type="PROSITE" id="PS51387">
    <property type="entry name" value="FAD_PCMH"/>
    <property type="match status" value="1"/>
</dbReference>
<dbReference type="GO" id="GO:0071949">
    <property type="term" value="F:FAD binding"/>
    <property type="evidence" value="ECO:0007669"/>
    <property type="project" value="InterPro"/>
</dbReference>
<dbReference type="AlphaFoldDB" id="A0A9D1DQG7"/>
<dbReference type="GO" id="GO:0071555">
    <property type="term" value="P:cell wall organization"/>
    <property type="evidence" value="ECO:0007669"/>
    <property type="project" value="UniProtKB-KW"/>
</dbReference>
<evidence type="ECO:0000313" key="18">
    <source>
        <dbReference type="EMBL" id="HIR57017.1"/>
    </source>
</evidence>
<reference evidence="18" key="1">
    <citation type="submission" date="2020-10" db="EMBL/GenBank/DDBJ databases">
        <authorList>
            <person name="Gilroy R."/>
        </authorList>
    </citation>
    <scope>NUCLEOTIDE SEQUENCE</scope>
    <source>
        <strain evidence="18">ChiSjej1B19-7085</strain>
    </source>
</reference>
<feature type="active site" description="Proton donor" evidence="16">
    <location>
        <position position="226"/>
    </location>
</feature>
<evidence type="ECO:0000256" key="10">
    <source>
        <dbReference type="ARBA" id="ARBA00022960"/>
    </source>
</evidence>
<dbReference type="EC" id="1.3.1.98" evidence="16"/>
<dbReference type="InterPro" id="IPR016166">
    <property type="entry name" value="FAD-bd_PCMH"/>
</dbReference>
<accession>A0A9D1DQG7</accession>
<evidence type="ECO:0000256" key="12">
    <source>
        <dbReference type="ARBA" id="ARBA00023002"/>
    </source>
</evidence>
<dbReference type="Pfam" id="PF02873">
    <property type="entry name" value="MurB_C"/>
    <property type="match status" value="1"/>
</dbReference>
<evidence type="ECO:0000256" key="8">
    <source>
        <dbReference type="ARBA" id="ARBA00022827"/>
    </source>
</evidence>
<comment type="catalytic activity">
    <reaction evidence="15 16">
        <text>UDP-N-acetyl-alpha-D-muramate + NADP(+) = UDP-N-acetyl-3-O-(1-carboxyvinyl)-alpha-D-glucosamine + NADPH + H(+)</text>
        <dbReference type="Rhea" id="RHEA:12248"/>
        <dbReference type="ChEBI" id="CHEBI:15378"/>
        <dbReference type="ChEBI" id="CHEBI:57783"/>
        <dbReference type="ChEBI" id="CHEBI:58349"/>
        <dbReference type="ChEBI" id="CHEBI:68483"/>
        <dbReference type="ChEBI" id="CHEBI:70757"/>
        <dbReference type="EC" id="1.3.1.98"/>
    </reaction>
</comment>
<keyword evidence="11 16" id="KW-0573">Peptidoglycan synthesis</keyword>
<dbReference type="PANTHER" id="PTHR21071:SF4">
    <property type="entry name" value="UDP-N-ACETYLENOLPYRUVOYLGLUCOSAMINE REDUCTASE"/>
    <property type="match status" value="1"/>
</dbReference>
<evidence type="ECO:0000256" key="5">
    <source>
        <dbReference type="ARBA" id="ARBA00022490"/>
    </source>
</evidence>
<evidence type="ECO:0000256" key="4">
    <source>
        <dbReference type="ARBA" id="ARBA00004752"/>
    </source>
</evidence>
<keyword evidence="10 16" id="KW-0133">Cell shape</keyword>
<dbReference type="InterPro" id="IPR011601">
    <property type="entry name" value="MurB_C"/>
</dbReference>
<keyword evidence="5 16" id="KW-0963">Cytoplasm</keyword>
<dbReference type="InterPro" id="IPR003170">
    <property type="entry name" value="MurB"/>
</dbReference>
<evidence type="ECO:0000313" key="19">
    <source>
        <dbReference type="Proteomes" id="UP000886785"/>
    </source>
</evidence>
<dbReference type="NCBIfam" id="TIGR00179">
    <property type="entry name" value="murB"/>
    <property type="match status" value="1"/>
</dbReference>
<gene>
    <name evidence="16 18" type="primary">murB</name>
    <name evidence="18" type="ORF">IAA54_05055</name>
</gene>
<evidence type="ECO:0000256" key="1">
    <source>
        <dbReference type="ARBA" id="ARBA00001974"/>
    </source>
</evidence>
<evidence type="ECO:0000256" key="15">
    <source>
        <dbReference type="ARBA" id="ARBA00048914"/>
    </source>
</evidence>
<dbReference type="Proteomes" id="UP000886785">
    <property type="component" value="Unassembled WGS sequence"/>
</dbReference>
<evidence type="ECO:0000256" key="7">
    <source>
        <dbReference type="ARBA" id="ARBA00022630"/>
    </source>
</evidence>
<dbReference type="HAMAP" id="MF_00037">
    <property type="entry name" value="MurB"/>
    <property type="match status" value="1"/>
</dbReference>
<dbReference type="GO" id="GO:0051301">
    <property type="term" value="P:cell division"/>
    <property type="evidence" value="ECO:0007669"/>
    <property type="project" value="UniProtKB-KW"/>
</dbReference>
<evidence type="ECO:0000256" key="14">
    <source>
        <dbReference type="ARBA" id="ARBA00023316"/>
    </source>
</evidence>
<keyword evidence="6 16" id="KW-0132">Cell division</keyword>
<keyword evidence="12 16" id="KW-0560">Oxidoreductase</keyword>
<evidence type="ECO:0000256" key="16">
    <source>
        <dbReference type="HAMAP-Rule" id="MF_00037"/>
    </source>
</evidence>
<evidence type="ECO:0000256" key="11">
    <source>
        <dbReference type="ARBA" id="ARBA00022984"/>
    </source>
</evidence>
<dbReference type="Gene3D" id="3.30.465.10">
    <property type="match status" value="1"/>
</dbReference>
<feature type="domain" description="FAD-binding PCMH-type" evidence="17">
    <location>
        <begin position="31"/>
        <end position="197"/>
    </location>
</feature>
<dbReference type="InterPro" id="IPR016167">
    <property type="entry name" value="FAD-bd_PCMH_sub1"/>
</dbReference>
<feature type="active site" evidence="16">
    <location>
        <position position="176"/>
    </location>
</feature>
<dbReference type="GO" id="GO:0005829">
    <property type="term" value="C:cytosol"/>
    <property type="evidence" value="ECO:0007669"/>
    <property type="project" value="TreeGrafter"/>
</dbReference>
<dbReference type="Gene3D" id="3.30.43.10">
    <property type="entry name" value="Uridine Diphospho-n-acetylenolpyruvylglucosamine Reductase, domain 2"/>
    <property type="match status" value="1"/>
</dbReference>
<comment type="subcellular location">
    <subcellularLocation>
        <location evidence="3 16">Cytoplasm</location>
    </subcellularLocation>
</comment>
<evidence type="ECO:0000256" key="3">
    <source>
        <dbReference type="ARBA" id="ARBA00004496"/>
    </source>
</evidence>
<keyword evidence="7 16" id="KW-0285">Flavoprotein</keyword>
<organism evidence="18 19">
    <name type="scientific">Candidatus Gallacutalibacter pullicola</name>
    <dbReference type="NCBI Taxonomy" id="2840830"/>
    <lineage>
        <taxon>Bacteria</taxon>
        <taxon>Bacillati</taxon>
        <taxon>Bacillota</taxon>
        <taxon>Clostridia</taxon>
        <taxon>Eubacteriales</taxon>
        <taxon>Candidatus Gallacutalibacter</taxon>
    </lineage>
</organism>
<evidence type="ECO:0000256" key="9">
    <source>
        <dbReference type="ARBA" id="ARBA00022857"/>
    </source>
</evidence>
<protein>
    <recommendedName>
        <fullName evidence="16">UDP-N-acetylenolpyruvoylglucosamine reductase</fullName>
        <ecNumber evidence="16">1.3.1.98</ecNumber>
    </recommendedName>
    <alternativeName>
        <fullName evidence="16">UDP-N-acetylmuramate dehydrogenase</fullName>
    </alternativeName>
</protein>
<comment type="pathway">
    <text evidence="4 16">Cell wall biogenesis; peptidoglycan biosynthesis.</text>
</comment>
<dbReference type="SUPFAM" id="SSF56176">
    <property type="entry name" value="FAD-binding/transporter-associated domain-like"/>
    <property type="match status" value="1"/>
</dbReference>
<keyword evidence="9 16" id="KW-0521">NADP</keyword>
<dbReference type="InterPro" id="IPR036635">
    <property type="entry name" value="MurB_C_sf"/>
</dbReference>
<keyword evidence="8 16" id="KW-0274">FAD</keyword>
<name>A0A9D1DQG7_9FIRM</name>
<dbReference type="InterPro" id="IPR016169">
    <property type="entry name" value="FAD-bd_PCMH_sub2"/>
</dbReference>
<evidence type="ECO:0000256" key="13">
    <source>
        <dbReference type="ARBA" id="ARBA00023306"/>
    </source>
</evidence>
<reference evidence="18" key="2">
    <citation type="journal article" date="2021" name="PeerJ">
        <title>Extensive microbial diversity within the chicken gut microbiome revealed by metagenomics and culture.</title>
        <authorList>
            <person name="Gilroy R."/>
            <person name="Ravi A."/>
            <person name="Getino M."/>
            <person name="Pursley I."/>
            <person name="Horton D.L."/>
            <person name="Alikhan N.F."/>
            <person name="Baker D."/>
            <person name="Gharbi K."/>
            <person name="Hall N."/>
            <person name="Watson M."/>
            <person name="Adriaenssens E.M."/>
            <person name="Foster-Nyarko E."/>
            <person name="Jarju S."/>
            <person name="Secka A."/>
            <person name="Antonio M."/>
            <person name="Oren A."/>
            <person name="Chaudhuri R.R."/>
            <person name="La Ragione R."/>
            <person name="Hildebrand F."/>
            <person name="Pallen M.J."/>
        </authorList>
    </citation>
    <scope>NUCLEOTIDE SEQUENCE</scope>
    <source>
        <strain evidence="18">ChiSjej1B19-7085</strain>
    </source>
</reference>
<comment type="function">
    <text evidence="2 16">Cell wall formation.</text>
</comment>
<dbReference type="InterPro" id="IPR036318">
    <property type="entry name" value="FAD-bd_PCMH-like_sf"/>
</dbReference>
<comment type="caution">
    <text evidence="18">The sequence shown here is derived from an EMBL/GenBank/DDBJ whole genome shotgun (WGS) entry which is preliminary data.</text>
</comment>
<sequence length="303" mass="32298">MEHLTQLEETARQAGCDVRRDEPMSRHTTFRIGGPADLFLTVPREDALAAVLREAGRLGIPIVPLGNGSNLLVSDKGIRGAVIALGGDFSRVEAVGGTICCGAAASLSAVGTAAAEHSLTGAEFLYGIPGSVGGAVLMNAGAYGGEIGNILTESRHMYPDGTIGVFSREEIRFSYRHTAYMENDAIILGAKLCLKQGSQEKIRAEMQELIQRRKEKQPLEYPSAGSVFKRPEGHFAGALIEQCGLKGTRVGGAEVSEKHAGFIINRGGATCADVLSLISLIQERVLRETGIMLECEVKRMGEE</sequence>
<evidence type="ECO:0000256" key="6">
    <source>
        <dbReference type="ARBA" id="ARBA00022618"/>
    </source>
</evidence>
<dbReference type="SUPFAM" id="SSF56194">
    <property type="entry name" value="Uridine diphospho-N-Acetylenolpyruvylglucosamine reductase, MurB, C-terminal domain"/>
    <property type="match status" value="1"/>
</dbReference>
<evidence type="ECO:0000259" key="17">
    <source>
        <dbReference type="PROSITE" id="PS51387"/>
    </source>
</evidence>
<evidence type="ECO:0000256" key="2">
    <source>
        <dbReference type="ARBA" id="ARBA00003921"/>
    </source>
</evidence>
<comment type="similarity">
    <text evidence="16">Belongs to the MurB family.</text>
</comment>
<keyword evidence="13 16" id="KW-0131">Cell cycle</keyword>
<dbReference type="GO" id="GO:0008360">
    <property type="term" value="P:regulation of cell shape"/>
    <property type="evidence" value="ECO:0007669"/>
    <property type="project" value="UniProtKB-KW"/>
</dbReference>
<dbReference type="NCBIfam" id="NF010480">
    <property type="entry name" value="PRK13905.1"/>
    <property type="match status" value="1"/>
</dbReference>